<feature type="domain" description="Calcineurin-like phosphoesterase" evidence="3">
    <location>
        <begin position="34"/>
        <end position="206"/>
    </location>
</feature>
<evidence type="ECO:0000256" key="2">
    <source>
        <dbReference type="ARBA" id="ARBA00022801"/>
    </source>
</evidence>
<dbReference type="Proteomes" id="UP000823863">
    <property type="component" value="Unassembled WGS sequence"/>
</dbReference>
<accession>A0A9D2PVD9</accession>
<dbReference type="GO" id="GO:0046872">
    <property type="term" value="F:metal ion binding"/>
    <property type="evidence" value="ECO:0007669"/>
    <property type="project" value="UniProtKB-KW"/>
</dbReference>
<dbReference type="InterPro" id="IPR029052">
    <property type="entry name" value="Metallo-depent_PP-like"/>
</dbReference>
<protein>
    <submittedName>
        <fullName evidence="4">Metallophosphoesterase</fullName>
    </submittedName>
</protein>
<dbReference type="SUPFAM" id="SSF56300">
    <property type="entry name" value="Metallo-dependent phosphatases"/>
    <property type="match status" value="1"/>
</dbReference>
<sequence>MNTKLLSRSGCHWRRSLSVTTYTRTSPKLTAPITLALVTDLHSTLYGPGQEILLNAIHRQNPDLVLLSGDIADHKVPLKGALILLKELGASYPCFYVSGNHEEWTRQMPKLRSRFARLGVHPLRGNSVTLRLKGQAIQLGGVDDPHAFVRSHHSGRLSEKWVEQLKRCSRSLSPDCYSILLSHRPELTRYYAESGFNLVLCGHAHGGQIRLSFCPGGLLAPHQGFFPKYAGGMYELGGTSMVVSRGLCRNCLPRFGNPPELVIVRIAPPAKTHTSDRPPS</sequence>
<evidence type="ECO:0000256" key="1">
    <source>
        <dbReference type="ARBA" id="ARBA00022723"/>
    </source>
</evidence>
<gene>
    <name evidence="4" type="ORF">H9931_14740</name>
</gene>
<dbReference type="GO" id="GO:0008758">
    <property type="term" value="F:UDP-2,3-diacylglucosamine hydrolase activity"/>
    <property type="evidence" value="ECO:0007669"/>
    <property type="project" value="TreeGrafter"/>
</dbReference>
<keyword evidence="2" id="KW-0378">Hydrolase</keyword>
<evidence type="ECO:0000313" key="5">
    <source>
        <dbReference type="Proteomes" id="UP000823863"/>
    </source>
</evidence>
<dbReference type="InterPro" id="IPR004843">
    <property type="entry name" value="Calcineurin-like_PHP"/>
</dbReference>
<dbReference type="EMBL" id="DWWB01000088">
    <property type="protein sequence ID" value="HJC67942.1"/>
    <property type="molecule type" value="Genomic_DNA"/>
</dbReference>
<evidence type="ECO:0000259" key="3">
    <source>
        <dbReference type="Pfam" id="PF00149"/>
    </source>
</evidence>
<dbReference type="GO" id="GO:0016020">
    <property type="term" value="C:membrane"/>
    <property type="evidence" value="ECO:0007669"/>
    <property type="project" value="GOC"/>
</dbReference>
<dbReference type="AlphaFoldDB" id="A0A9D2PVD9"/>
<dbReference type="PANTHER" id="PTHR31302:SF31">
    <property type="entry name" value="PHOSPHODIESTERASE YAEI"/>
    <property type="match status" value="1"/>
</dbReference>
<organism evidence="4 5">
    <name type="scientific">Candidatus Enterocloster excrementigallinarum</name>
    <dbReference type="NCBI Taxonomy" id="2838558"/>
    <lineage>
        <taxon>Bacteria</taxon>
        <taxon>Bacillati</taxon>
        <taxon>Bacillota</taxon>
        <taxon>Clostridia</taxon>
        <taxon>Lachnospirales</taxon>
        <taxon>Lachnospiraceae</taxon>
        <taxon>Enterocloster</taxon>
    </lineage>
</organism>
<evidence type="ECO:0000313" key="4">
    <source>
        <dbReference type="EMBL" id="HJC67942.1"/>
    </source>
</evidence>
<dbReference type="Pfam" id="PF00149">
    <property type="entry name" value="Metallophos"/>
    <property type="match status" value="1"/>
</dbReference>
<dbReference type="Gene3D" id="3.60.21.10">
    <property type="match status" value="1"/>
</dbReference>
<name>A0A9D2PVD9_9FIRM</name>
<dbReference type="GO" id="GO:0009245">
    <property type="term" value="P:lipid A biosynthetic process"/>
    <property type="evidence" value="ECO:0007669"/>
    <property type="project" value="TreeGrafter"/>
</dbReference>
<reference evidence="4" key="2">
    <citation type="submission" date="2021-04" db="EMBL/GenBank/DDBJ databases">
        <authorList>
            <person name="Gilroy R."/>
        </authorList>
    </citation>
    <scope>NUCLEOTIDE SEQUENCE</scope>
    <source>
        <strain evidence="4">CHK198-12963</strain>
    </source>
</reference>
<dbReference type="PANTHER" id="PTHR31302">
    <property type="entry name" value="TRANSMEMBRANE PROTEIN WITH METALLOPHOSPHOESTERASE DOMAIN-RELATED"/>
    <property type="match status" value="1"/>
</dbReference>
<keyword evidence="1" id="KW-0479">Metal-binding</keyword>
<dbReference type="InterPro" id="IPR051158">
    <property type="entry name" value="Metallophosphoesterase_sf"/>
</dbReference>
<proteinExistence type="predicted"/>
<reference evidence="4" key="1">
    <citation type="journal article" date="2021" name="PeerJ">
        <title>Extensive microbial diversity within the chicken gut microbiome revealed by metagenomics and culture.</title>
        <authorList>
            <person name="Gilroy R."/>
            <person name="Ravi A."/>
            <person name="Getino M."/>
            <person name="Pursley I."/>
            <person name="Horton D.L."/>
            <person name="Alikhan N.F."/>
            <person name="Baker D."/>
            <person name="Gharbi K."/>
            <person name="Hall N."/>
            <person name="Watson M."/>
            <person name="Adriaenssens E.M."/>
            <person name="Foster-Nyarko E."/>
            <person name="Jarju S."/>
            <person name="Secka A."/>
            <person name="Antonio M."/>
            <person name="Oren A."/>
            <person name="Chaudhuri R.R."/>
            <person name="La Ragione R."/>
            <person name="Hildebrand F."/>
            <person name="Pallen M.J."/>
        </authorList>
    </citation>
    <scope>NUCLEOTIDE SEQUENCE</scope>
    <source>
        <strain evidence="4">CHK198-12963</strain>
    </source>
</reference>
<comment type="caution">
    <text evidence="4">The sequence shown here is derived from an EMBL/GenBank/DDBJ whole genome shotgun (WGS) entry which is preliminary data.</text>
</comment>